<dbReference type="AlphaFoldDB" id="A0AAN7M2P7"/>
<reference evidence="7 8" key="1">
    <citation type="journal article" date="2023" name="Hortic Res">
        <title>Pangenome of water caltrop reveals structural variations and asymmetric subgenome divergence after allopolyploidization.</title>
        <authorList>
            <person name="Zhang X."/>
            <person name="Chen Y."/>
            <person name="Wang L."/>
            <person name="Yuan Y."/>
            <person name="Fang M."/>
            <person name="Shi L."/>
            <person name="Lu R."/>
            <person name="Comes H.P."/>
            <person name="Ma Y."/>
            <person name="Chen Y."/>
            <person name="Huang G."/>
            <person name="Zhou Y."/>
            <person name="Zheng Z."/>
            <person name="Qiu Y."/>
        </authorList>
    </citation>
    <scope>NUCLEOTIDE SEQUENCE [LARGE SCALE GENOMIC DNA]</scope>
    <source>
        <strain evidence="7">F231</strain>
    </source>
</reference>
<dbReference type="InterPro" id="IPR013024">
    <property type="entry name" value="GGCT-like"/>
</dbReference>
<evidence type="ECO:0000256" key="3">
    <source>
        <dbReference type="ARBA" id="ARBA00022679"/>
    </source>
</evidence>
<protein>
    <recommendedName>
        <fullName evidence="5">Putative gamma-glutamylcyclotransferase</fullName>
    </recommendedName>
</protein>
<dbReference type="GO" id="GO:0016746">
    <property type="term" value="F:acyltransferase activity"/>
    <property type="evidence" value="ECO:0007669"/>
    <property type="project" value="UniProtKB-KW"/>
</dbReference>
<evidence type="ECO:0000256" key="2">
    <source>
        <dbReference type="ARBA" id="ARBA00008861"/>
    </source>
</evidence>
<dbReference type="InterPro" id="IPR036568">
    <property type="entry name" value="GGCT-like_sf"/>
</dbReference>
<evidence type="ECO:0000313" key="7">
    <source>
        <dbReference type="EMBL" id="KAK4798030.1"/>
    </source>
</evidence>
<evidence type="ECO:0000259" key="6">
    <source>
        <dbReference type="Pfam" id="PF06094"/>
    </source>
</evidence>
<dbReference type="Gene3D" id="3.10.490.10">
    <property type="entry name" value="Gamma-glutamyl cyclotransferase-like"/>
    <property type="match status" value="1"/>
</dbReference>
<feature type="domain" description="Gamma-glutamylcyclotransferase AIG2-like" evidence="6">
    <location>
        <begin position="6"/>
        <end position="117"/>
    </location>
</feature>
<dbReference type="PANTHER" id="PTHR31544:SF2">
    <property type="entry name" value="AIG2-LIKE PROTEIN D"/>
    <property type="match status" value="1"/>
</dbReference>
<organism evidence="7 8">
    <name type="scientific">Trapa natans</name>
    <name type="common">Water chestnut</name>
    <dbReference type="NCBI Taxonomy" id="22666"/>
    <lineage>
        <taxon>Eukaryota</taxon>
        <taxon>Viridiplantae</taxon>
        <taxon>Streptophyta</taxon>
        <taxon>Embryophyta</taxon>
        <taxon>Tracheophyta</taxon>
        <taxon>Spermatophyta</taxon>
        <taxon>Magnoliopsida</taxon>
        <taxon>eudicotyledons</taxon>
        <taxon>Gunneridae</taxon>
        <taxon>Pentapetalae</taxon>
        <taxon>rosids</taxon>
        <taxon>malvids</taxon>
        <taxon>Myrtales</taxon>
        <taxon>Lythraceae</taxon>
        <taxon>Trapa</taxon>
    </lineage>
</organism>
<keyword evidence="8" id="KW-1185">Reference proteome</keyword>
<keyword evidence="4" id="KW-0012">Acyltransferase</keyword>
<evidence type="ECO:0000313" key="8">
    <source>
        <dbReference type="Proteomes" id="UP001346149"/>
    </source>
</evidence>
<dbReference type="InterPro" id="IPR009288">
    <property type="entry name" value="AIG2-like_dom"/>
</dbReference>
<dbReference type="Proteomes" id="UP001346149">
    <property type="component" value="Unassembled WGS sequence"/>
</dbReference>
<proteinExistence type="inferred from homology"/>
<comment type="caution">
    <text evidence="7">The sequence shown here is derived from an EMBL/GenBank/DDBJ whole genome shotgun (WGS) entry which is preliminary data.</text>
</comment>
<dbReference type="EMBL" id="JAXQNO010000005">
    <property type="protein sequence ID" value="KAK4798030.1"/>
    <property type="molecule type" value="Genomic_DNA"/>
</dbReference>
<evidence type="ECO:0000256" key="4">
    <source>
        <dbReference type="ARBA" id="ARBA00023315"/>
    </source>
</evidence>
<gene>
    <name evidence="7" type="ORF">SAY86_030356</name>
</gene>
<evidence type="ECO:0000256" key="5">
    <source>
        <dbReference type="ARBA" id="ARBA00030602"/>
    </source>
</evidence>
<dbReference type="SUPFAM" id="SSF110857">
    <property type="entry name" value="Gamma-glutamyl cyclotransferase-like"/>
    <property type="match status" value="1"/>
</dbReference>
<dbReference type="CDD" id="cd06661">
    <property type="entry name" value="GGCT_like"/>
    <property type="match status" value="1"/>
</dbReference>
<dbReference type="Pfam" id="PF06094">
    <property type="entry name" value="GGACT"/>
    <property type="match status" value="1"/>
</dbReference>
<accession>A0AAN7M2P7</accession>
<dbReference type="Gene3D" id="6.10.250.210">
    <property type="match status" value="1"/>
</dbReference>
<comment type="similarity">
    <text evidence="2">Belongs to the gamma-glutamylcyclotransferase family.</text>
</comment>
<evidence type="ECO:0000256" key="1">
    <source>
        <dbReference type="ARBA" id="ARBA00002782"/>
    </source>
</evidence>
<dbReference type="InterPro" id="IPR045038">
    <property type="entry name" value="AIG2-like"/>
</dbReference>
<dbReference type="PANTHER" id="PTHR31544">
    <property type="entry name" value="AIG2-LIKE PROTEIN D"/>
    <property type="match status" value="1"/>
</dbReference>
<keyword evidence="3" id="KW-0808">Transferase</keyword>
<sequence>MEACNVFVYGTLIADDVVRILLKRVPPSSPAILHGYHRFSIKGRVYPAILPVDKKSVTGKVLMGITGRELDILDAFEDVEYERRDVEVALVESSEKLQAAVYVWGNSSDPDLHGEWDFEISCSARYSSFICALNMKEWKKNHIEEYLIMTAGFKEELEMPESKT</sequence>
<comment type="function">
    <text evidence="1">Putative gamma-glutamylcyclotransferase.</text>
</comment>
<name>A0AAN7M2P7_TRANT</name>